<reference evidence="3" key="1">
    <citation type="journal article" date="2023" name="Mol. Phylogenet. Evol.">
        <title>Genome-scale phylogeny and comparative genomics of the fungal order Sordariales.</title>
        <authorList>
            <person name="Hensen N."/>
            <person name="Bonometti L."/>
            <person name="Westerberg I."/>
            <person name="Brannstrom I.O."/>
            <person name="Guillou S."/>
            <person name="Cros-Aarteil S."/>
            <person name="Calhoun S."/>
            <person name="Haridas S."/>
            <person name="Kuo A."/>
            <person name="Mondo S."/>
            <person name="Pangilinan J."/>
            <person name="Riley R."/>
            <person name="LaButti K."/>
            <person name="Andreopoulos B."/>
            <person name="Lipzen A."/>
            <person name="Chen C."/>
            <person name="Yan M."/>
            <person name="Daum C."/>
            <person name="Ng V."/>
            <person name="Clum A."/>
            <person name="Steindorff A."/>
            <person name="Ohm R.A."/>
            <person name="Martin F."/>
            <person name="Silar P."/>
            <person name="Natvig D.O."/>
            <person name="Lalanne C."/>
            <person name="Gautier V."/>
            <person name="Ament-Velasquez S.L."/>
            <person name="Kruys A."/>
            <person name="Hutchinson M.I."/>
            <person name="Powell A.J."/>
            <person name="Barry K."/>
            <person name="Miller A.N."/>
            <person name="Grigoriev I.V."/>
            <person name="Debuchy R."/>
            <person name="Gladieux P."/>
            <person name="Hiltunen Thoren M."/>
            <person name="Johannesson H."/>
        </authorList>
    </citation>
    <scope>NUCLEOTIDE SEQUENCE</scope>
    <source>
        <strain evidence="3">FGSC 1904</strain>
    </source>
</reference>
<dbReference type="GO" id="GO:0005737">
    <property type="term" value="C:cytoplasm"/>
    <property type="evidence" value="ECO:0007669"/>
    <property type="project" value="InterPro"/>
</dbReference>
<feature type="compositionally biased region" description="Pro residues" evidence="1">
    <location>
        <begin position="442"/>
        <end position="459"/>
    </location>
</feature>
<feature type="compositionally biased region" description="Polar residues" evidence="1">
    <location>
        <begin position="265"/>
        <end position="281"/>
    </location>
</feature>
<dbReference type="Proteomes" id="UP001281003">
    <property type="component" value="Unassembled WGS sequence"/>
</dbReference>
<evidence type="ECO:0000313" key="3">
    <source>
        <dbReference type="EMBL" id="KAK3403405.1"/>
    </source>
</evidence>
<sequence>MNITKKFDRAFQWAGEKMGAEQKTTMSEDFKQLEMEMALRFEGMERLQKSMNLYVKWLGRRCDSYEDKDKSIPTTYLGKTMIGHGEDFAPDSEFGSCLISMGRANERIGQIQESFVGEATTTWLESLERSLAMMKEYQAARKKLESRRLAYDATTTKIQKARRDDFRIEEELRSAKAKYEEASEDVGRRMQDIRDSEVDSVRDLTQFLDAELEYHERCADELRRVRQSWAGGAIPSSDGMNGYGAGLQRRPTASSSVGGGRSRSNTAQSFTDRLSRTNSRNVYEEQEVETEAPPVRMPIRSAASRAPLSVQSQNQQVDVAARPVIGRSNTVATFQGGANLERERIGGRISGAGSGTTTPSSAYGVNQNVPNVSSLRGQLRPVSRIVTNENVFADRDDDNNTSDTGSPDNWCTRSASPATSIGSLTRTASNTVVNNGSGIRKAPPPPPPCRSKKPPPPVPARRDLGSTY</sequence>
<feature type="domain" description="BAR" evidence="2">
    <location>
        <begin position="15"/>
        <end position="238"/>
    </location>
</feature>
<protein>
    <recommendedName>
        <fullName evidence="2">BAR domain-containing protein</fullName>
    </recommendedName>
</protein>
<reference evidence="3" key="2">
    <citation type="submission" date="2023-07" db="EMBL/GenBank/DDBJ databases">
        <authorList>
            <consortium name="Lawrence Berkeley National Laboratory"/>
            <person name="Haridas S."/>
            <person name="Hensen N."/>
            <person name="Bonometti L."/>
            <person name="Westerberg I."/>
            <person name="Brannstrom I.O."/>
            <person name="Guillou S."/>
            <person name="Cros-Aarteil S."/>
            <person name="Calhoun S."/>
            <person name="Kuo A."/>
            <person name="Mondo S."/>
            <person name="Pangilinan J."/>
            <person name="Riley R."/>
            <person name="LaButti K."/>
            <person name="Andreopoulos B."/>
            <person name="Lipzen A."/>
            <person name="Chen C."/>
            <person name="Yanf M."/>
            <person name="Daum C."/>
            <person name="Ng V."/>
            <person name="Clum A."/>
            <person name="Steindorff A."/>
            <person name="Ohm R."/>
            <person name="Martin F."/>
            <person name="Silar P."/>
            <person name="Natvig D."/>
            <person name="Lalanne C."/>
            <person name="Gautier V."/>
            <person name="Ament-velasquez S.L."/>
            <person name="Kruys A."/>
            <person name="Hutchinson M.I."/>
            <person name="Powell A.J."/>
            <person name="Barry K."/>
            <person name="Miller A.N."/>
            <person name="Grigoriev I.V."/>
            <person name="Debuchy R."/>
            <person name="Gladieux P."/>
            <person name="Thoren M.H."/>
            <person name="Johannesson H."/>
        </authorList>
    </citation>
    <scope>NUCLEOTIDE SEQUENCE</scope>
    <source>
        <strain evidence="3">FGSC 1904</strain>
    </source>
</reference>
<dbReference type="InterPro" id="IPR004148">
    <property type="entry name" value="BAR_dom"/>
</dbReference>
<dbReference type="SMART" id="SM00721">
    <property type="entry name" value="BAR"/>
    <property type="match status" value="1"/>
</dbReference>
<evidence type="ECO:0000313" key="4">
    <source>
        <dbReference type="Proteomes" id="UP001281003"/>
    </source>
</evidence>
<evidence type="ECO:0000259" key="2">
    <source>
        <dbReference type="PROSITE" id="PS51021"/>
    </source>
</evidence>
<dbReference type="Pfam" id="PF03114">
    <property type="entry name" value="BAR"/>
    <property type="match status" value="1"/>
</dbReference>
<dbReference type="PROSITE" id="PS51021">
    <property type="entry name" value="BAR"/>
    <property type="match status" value="1"/>
</dbReference>
<dbReference type="CDD" id="cd07593">
    <property type="entry name" value="BAR_MUG137_fungi"/>
    <property type="match status" value="1"/>
</dbReference>
<dbReference type="InterPro" id="IPR027267">
    <property type="entry name" value="AH/BAR_dom_sf"/>
</dbReference>
<name>A0AAE0UH09_SORBR</name>
<feature type="region of interest" description="Disordered" evidence="1">
    <location>
        <begin position="390"/>
        <end position="468"/>
    </location>
</feature>
<organism evidence="3 4">
    <name type="scientific">Sordaria brevicollis</name>
    <dbReference type="NCBI Taxonomy" id="83679"/>
    <lineage>
        <taxon>Eukaryota</taxon>
        <taxon>Fungi</taxon>
        <taxon>Dikarya</taxon>
        <taxon>Ascomycota</taxon>
        <taxon>Pezizomycotina</taxon>
        <taxon>Sordariomycetes</taxon>
        <taxon>Sordariomycetidae</taxon>
        <taxon>Sordariales</taxon>
        <taxon>Sordariaceae</taxon>
        <taxon>Sordaria</taxon>
    </lineage>
</organism>
<dbReference type="EMBL" id="JAUTDP010000001">
    <property type="protein sequence ID" value="KAK3403405.1"/>
    <property type="molecule type" value="Genomic_DNA"/>
</dbReference>
<feature type="compositionally biased region" description="Polar residues" evidence="1">
    <location>
        <begin position="401"/>
        <end position="437"/>
    </location>
</feature>
<dbReference type="SUPFAM" id="SSF103657">
    <property type="entry name" value="BAR/IMD domain-like"/>
    <property type="match status" value="1"/>
</dbReference>
<proteinExistence type="predicted"/>
<gene>
    <name evidence="3" type="ORF">B0T20DRAFT_25871</name>
</gene>
<dbReference type="AlphaFoldDB" id="A0AAE0UH09"/>
<comment type="caution">
    <text evidence="3">The sequence shown here is derived from an EMBL/GenBank/DDBJ whole genome shotgun (WGS) entry which is preliminary data.</text>
</comment>
<dbReference type="Gene3D" id="1.20.1270.60">
    <property type="entry name" value="Arfaptin homology (AH) domain/BAR domain"/>
    <property type="match status" value="1"/>
</dbReference>
<accession>A0AAE0UH09</accession>
<keyword evidence="4" id="KW-1185">Reference proteome</keyword>
<evidence type="ECO:0000256" key="1">
    <source>
        <dbReference type="SAM" id="MobiDB-lite"/>
    </source>
</evidence>
<feature type="region of interest" description="Disordered" evidence="1">
    <location>
        <begin position="231"/>
        <end position="292"/>
    </location>
</feature>